<dbReference type="EMBL" id="JBHMAF010000198">
    <property type="protein sequence ID" value="MFB9762523.1"/>
    <property type="molecule type" value="Genomic_DNA"/>
</dbReference>
<dbReference type="Pfam" id="PF14278">
    <property type="entry name" value="TetR_C_8"/>
    <property type="match status" value="1"/>
</dbReference>
<dbReference type="PROSITE" id="PS50977">
    <property type="entry name" value="HTH_TETR_2"/>
    <property type="match status" value="1"/>
</dbReference>
<evidence type="ECO:0000256" key="3">
    <source>
        <dbReference type="PROSITE-ProRule" id="PRU00335"/>
    </source>
</evidence>
<sequence>MATADRRVLKSQEAIKNALIELMLEKNFDQITLQDISDRANVGRRTIYHHYMDKYDLLDKLMEEHINKLRETSEWACEKEWIDATQIFFEYFESNYLFFSTMLASKGAPSFRSKFLEFLIEAFKDETDITTGKNYGLNKDVIVKFAANAYVGVLESWLKDGMPSPTHVMAKELGILLERIV</sequence>
<dbReference type="InterPro" id="IPR001647">
    <property type="entry name" value="HTH_TetR"/>
</dbReference>
<keyword evidence="2 3" id="KW-0238">DNA-binding</keyword>
<accession>A0ABV5WQ16</accession>
<protein>
    <submittedName>
        <fullName evidence="5">TetR/AcrR family transcriptional regulator</fullName>
    </submittedName>
</protein>
<dbReference type="InterPro" id="IPR039532">
    <property type="entry name" value="TetR_C_Firmicutes"/>
</dbReference>
<dbReference type="InterPro" id="IPR050624">
    <property type="entry name" value="HTH-type_Tx_Regulator"/>
</dbReference>
<name>A0ABV5WQ16_9BACI</name>
<evidence type="ECO:0000313" key="6">
    <source>
        <dbReference type="Proteomes" id="UP001589609"/>
    </source>
</evidence>
<dbReference type="InterPro" id="IPR009057">
    <property type="entry name" value="Homeodomain-like_sf"/>
</dbReference>
<dbReference type="Pfam" id="PF00440">
    <property type="entry name" value="TetR_N"/>
    <property type="match status" value="1"/>
</dbReference>
<evidence type="ECO:0000256" key="1">
    <source>
        <dbReference type="ARBA" id="ARBA00022491"/>
    </source>
</evidence>
<evidence type="ECO:0000259" key="4">
    <source>
        <dbReference type="PROSITE" id="PS50977"/>
    </source>
</evidence>
<dbReference type="Proteomes" id="UP001589609">
    <property type="component" value="Unassembled WGS sequence"/>
</dbReference>
<dbReference type="SUPFAM" id="SSF46689">
    <property type="entry name" value="Homeodomain-like"/>
    <property type="match status" value="1"/>
</dbReference>
<comment type="caution">
    <text evidence="5">The sequence shown here is derived from an EMBL/GenBank/DDBJ whole genome shotgun (WGS) entry which is preliminary data.</text>
</comment>
<keyword evidence="1" id="KW-0678">Repressor</keyword>
<keyword evidence="6" id="KW-1185">Reference proteome</keyword>
<feature type="domain" description="HTH tetR-type" evidence="4">
    <location>
        <begin position="9"/>
        <end position="69"/>
    </location>
</feature>
<dbReference type="RefSeq" id="WP_379952424.1">
    <property type="nucleotide sequence ID" value="NZ_JBHMAF010000198.1"/>
</dbReference>
<evidence type="ECO:0000313" key="5">
    <source>
        <dbReference type="EMBL" id="MFB9762523.1"/>
    </source>
</evidence>
<dbReference type="Gene3D" id="1.10.357.10">
    <property type="entry name" value="Tetracycline Repressor, domain 2"/>
    <property type="match status" value="1"/>
</dbReference>
<dbReference type="PANTHER" id="PTHR43479">
    <property type="entry name" value="ACREF/ENVCD OPERON REPRESSOR-RELATED"/>
    <property type="match status" value="1"/>
</dbReference>
<reference evidence="5 6" key="1">
    <citation type="submission" date="2024-09" db="EMBL/GenBank/DDBJ databases">
        <authorList>
            <person name="Sun Q."/>
            <person name="Mori K."/>
        </authorList>
    </citation>
    <scope>NUCLEOTIDE SEQUENCE [LARGE SCALE GENOMIC DNA]</scope>
    <source>
        <strain evidence="5 6">JCM 11201</strain>
    </source>
</reference>
<gene>
    <name evidence="5" type="ORF">ACFFMS_30310</name>
</gene>
<dbReference type="PANTHER" id="PTHR43479:SF7">
    <property type="entry name" value="TETR-FAMILY TRANSCRIPTIONAL REGULATOR"/>
    <property type="match status" value="1"/>
</dbReference>
<feature type="DNA-binding region" description="H-T-H motif" evidence="3">
    <location>
        <begin position="32"/>
        <end position="51"/>
    </location>
</feature>
<proteinExistence type="predicted"/>
<evidence type="ECO:0000256" key="2">
    <source>
        <dbReference type="ARBA" id="ARBA00023125"/>
    </source>
</evidence>
<organism evidence="5 6">
    <name type="scientific">Ectobacillus funiculus</name>
    <dbReference type="NCBI Taxonomy" id="137993"/>
    <lineage>
        <taxon>Bacteria</taxon>
        <taxon>Bacillati</taxon>
        <taxon>Bacillota</taxon>
        <taxon>Bacilli</taxon>
        <taxon>Bacillales</taxon>
        <taxon>Bacillaceae</taxon>
        <taxon>Ectobacillus</taxon>
    </lineage>
</organism>